<sequence>MQPSQLKAVSPEEVTILKAYELLYFVSPSSTEEARDAVAKRIDTTVKENGGVIDNVEDWGKHKLAYEIDKLTEGDYTLIDFHADPTQIAELNRVLRINDTVVRHMIVRRPDKD</sequence>
<keyword evidence="4" id="KW-0694">RNA-binding</keyword>
<accession>F1T5Q3</accession>
<evidence type="ECO:0000256" key="2">
    <source>
        <dbReference type="ARBA" id="ARBA00035104"/>
    </source>
</evidence>
<dbReference type="GO" id="GO:0003735">
    <property type="term" value="F:structural constituent of ribosome"/>
    <property type="evidence" value="ECO:0007669"/>
    <property type="project" value="InterPro"/>
</dbReference>
<comment type="caution">
    <text evidence="5">The sequence shown here is derived from an EMBL/GenBank/DDBJ whole genome shotgun (WGS) entry which is preliminary data.</text>
</comment>
<dbReference type="SUPFAM" id="SSF54995">
    <property type="entry name" value="Ribosomal protein S6"/>
    <property type="match status" value="1"/>
</dbReference>
<dbReference type="Gene3D" id="3.30.70.60">
    <property type="match status" value="1"/>
</dbReference>
<keyword evidence="4" id="KW-0687">Ribonucleoprotein</keyword>
<gene>
    <name evidence="4 5" type="primary">rpsF</name>
    <name evidence="5" type="ORF">HMPREF0091_10134</name>
</gene>
<keyword evidence="4 5" id="KW-0689">Ribosomal protein</keyword>
<dbReference type="eggNOG" id="COG0360">
    <property type="taxonomic scope" value="Bacteria"/>
</dbReference>
<dbReference type="GO" id="GO:1990904">
    <property type="term" value="C:ribonucleoprotein complex"/>
    <property type="evidence" value="ECO:0007669"/>
    <property type="project" value="UniProtKB-KW"/>
</dbReference>
<dbReference type="InterPro" id="IPR020814">
    <property type="entry name" value="Ribosomal_S6_plastid/chlpt"/>
</dbReference>
<dbReference type="Proteomes" id="UP000005947">
    <property type="component" value="Unassembled WGS sequence"/>
</dbReference>
<evidence type="ECO:0000256" key="4">
    <source>
        <dbReference type="HAMAP-Rule" id="MF_00360"/>
    </source>
</evidence>
<dbReference type="GO" id="GO:0005840">
    <property type="term" value="C:ribosome"/>
    <property type="evidence" value="ECO:0007669"/>
    <property type="project" value="UniProtKB-KW"/>
</dbReference>
<evidence type="ECO:0000313" key="5">
    <source>
        <dbReference type="EMBL" id="EGF23187.1"/>
    </source>
</evidence>
<organism evidence="5 6">
    <name type="scientific">Fannyhessea vaginae DSM 15829</name>
    <dbReference type="NCBI Taxonomy" id="525256"/>
    <lineage>
        <taxon>Bacteria</taxon>
        <taxon>Bacillati</taxon>
        <taxon>Actinomycetota</taxon>
        <taxon>Coriobacteriia</taxon>
        <taxon>Coriobacteriales</taxon>
        <taxon>Atopobiaceae</taxon>
        <taxon>Fannyhessea</taxon>
    </lineage>
</organism>
<proteinExistence type="inferred from homology"/>
<comment type="function">
    <text evidence="2 4">Binds together with bS18 to 16S ribosomal RNA.</text>
</comment>
<dbReference type="PANTHER" id="PTHR21011:SF1">
    <property type="entry name" value="SMALL RIBOSOMAL SUBUNIT PROTEIN BS6M"/>
    <property type="match status" value="1"/>
</dbReference>
<dbReference type="NCBIfam" id="TIGR00166">
    <property type="entry name" value="S6"/>
    <property type="match status" value="1"/>
</dbReference>
<comment type="similarity">
    <text evidence="1 4">Belongs to the bacterial ribosomal protein bS6 family.</text>
</comment>
<dbReference type="Pfam" id="PF01250">
    <property type="entry name" value="Ribosomal_S6"/>
    <property type="match status" value="1"/>
</dbReference>
<protein>
    <recommendedName>
        <fullName evidence="3 4">Small ribosomal subunit protein bS6</fullName>
    </recommendedName>
</protein>
<evidence type="ECO:0000313" key="6">
    <source>
        <dbReference type="Proteomes" id="UP000005947"/>
    </source>
</evidence>
<dbReference type="InterPro" id="IPR000529">
    <property type="entry name" value="Ribosomal_bS6"/>
</dbReference>
<keyword evidence="6" id="KW-1185">Reference proteome</keyword>
<dbReference type="InterPro" id="IPR014717">
    <property type="entry name" value="Transl_elong_EF1B/ribsomal_bS6"/>
</dbReference>
<dbReference type="GO" id="GO:0005737">
    <property type="term" value="C:cytoplasm"/>
    <property type="evidence" value="ECO:0007669"/>
    <property type="project" value="UniProtKB-ARBA"/>
</dbReference>
<keyword evidence="4" id="KW-0699">rRNA-binding</keyword>
<evidence type="ECO:0000256" key="3">
    <source>
        <dbReference type="ARBA" id="ARBA00035294"/>
    </source>
</evidence>
<dbReference type="PANTHER" id="PTHR21011">
    <property type="entry name" value="MITOCHONDRIAL 28S RIBOSOMAL PROTEIN S6"/>
    <property type="match status" value="1"/>
</dbReference>
<dbReference type="GO" id="GO:0006412">
    <property type="term" value="P:translation"/>
    <property type="evidence" value="ECO:0007669"/>
    <property type="project" value="UniProtKB-UniRule"/>
</dbReference>
<dbReference type="InterPro" id="IPR035980">
    <property type="entry name" value="Ribosomal_bS6_sf"/>
</dbReference>
<dbReference type="HAMAP" id="MF_00360">
    <property type="entry name" value="Ribosomal_bS6"/>
    <property type="match status" value="1"/>
</dbReference>
<dbReference type="AlphaFoldDB" id="F1T5Q3"/>
<dbReference type="EMBL" id="ACGK02000001">
    <property type="protein sequence ID" value="EGF23187.1"/>
    <property type="molecule type" value="Genomic_DNA"/>
</dbReference>
<evidence type="ECO:0000256" key="1">
    <source>
        <dbReference type="ARBA" id="ARBA00009512"/>
    </source>
</evidence>
<reference evidence="5 6" key="1">
    <citation type="submission" date="2011-02" db="EMBL/GenBank/DDBJ databases">
        <authorList>
            <person name="Muzny D."/>
            <person name="Qin X."/>
            <person name="Buhay C."/>
            <person name="Dugan-Rocha S."/>
            <person name="Ding Y."/>
            <person name="Chen G."/>
            <person name="Hawes A."/>
            <person name="Holder M."/>
            <person name="Jhangiani S."/>
            <person name="Johnson A."/>
            <person name="Khan Z."/>
            <person name="Li Z."/>
            <person name="Liu W."/>
            <person name="Liu X."/>
            <person name="Perez L."/>
            <person name="Shen H."/>
            <person name="Wang Q."/>
            <person name="Watt J."/>
            <person name="Xi L."/>
            <person name="Xin Y."/>
            <person name="Zhou J."/>
            <person name="Deng J."/>
            <person name="Jiang H."/>
            <person name="Liu Y."/>
            <person name="Qu J."/>
            <person name="Song X.-Z."/>
            <person name="Zhang L."/>
            <person name="Villasana D."/>
            <person name="Johnson A."/>
            <person name="Liu J."/>
            <person name="Liyanage D."/>
            <person name="Lorensuhewa L."/>
            <person name="Robinson T."/>
            <person name="Song A."/>
            <person name="Song B.-B."/>
            <person name="Dinh H."/>
            <person name="Thornton R."/>
            <person name="Coyle M."/>
            <person name="Francisco L."/>
            <person name="Jackson L."/>
            <person name="Javaid M."/>
            <person name="Korchina V."/>
            <person name="Kovar C."/>
            <person name="Mata R."/>
            <person name="Mathew T."/>
            <person name="Ngo R."/>
            <person name="Nguyen L."/>
            <person name="Nguyen N."/>
            <person name="Okwuonu G."/>
            <person name="Ongeri F."/>
            <person name="Pham C."/>
            <person name="Simmons D."/>
            <person name="Wilczek-Boney K."/>
            <person name="Hale W."/>
            <person name="Jakkamsetti A."/>
            <person name="Pham P."/>
            <person name="Ruth R."/>
            <person name="San Lucas F."/>
            <person name="Warren J."/>
            <person name="Zhang J."/>
            <person name="Zhao Z."/>
            <person name="Zhou C."/>
            <person name="Zhu D."/>
            <person name="Lee S."/>
            <person name="Bess C."/>
            <person name="Blankenburg K."/>
            <person name="Forbes L."/>
            <person name="Fu Q."/>
            <person name="Gubbala S."/>
            <person name="Hirani K."/>
            <person name="Jayaseelan J.C."/>
            <person name="Lara F."/>
            <person name="Munidasa M."/>
            <person name="Palculict T."/>
            <person name="Patil S."/>
            <person name="Pu L.-L."/>
            <person name="Saada N."/>
            <person name="Tang L."/>
            <person name="Weissenberger G."/>
            <person name="Zhu Y."/>
            <person name="Hemphill L."/>
            <person name="Shang Y."/>
            <person name="Youmans B."/>
            <person name="Ayvaz T."/>
            <person name="Ross M."/>
            <person name="Santibanez J."/>
            <person name="Aqrawi P."/>
            <person name="Gross S."/>
            <person name="Joshi V."/>
            <person name="Fowler G."/>
            <person name="Nazareth L."/>
            <person name="Reid J."/>
            <person name="Worley K."/>
            <person name="Petrosino J."/>
            <person name="Highlander S."/>
            <person name="Gibbs R."/>
        </authorList>
    </citation>
    <scope>NUCLEOTIDE SEQUENCE [LARGE SCALE GENOMIC DNA]</scope>
    <source>
        <strain evidence="5 6">DSM 15829</strain>
    </source>
</reference>
<dbReference type="CDD" id="cd00473">
    <property type="entry name" value="bS6"/>
    <property type="match status" value="1"/>
</dbReference>
<name>F1T5Q3_9ACTN</name>
<dbReference type="GO" id="GO:0070181">
    <property type="term" value="F:small ribosomal subunit rRNA binding"/>
    <property type="evidence" value="ECO:0007669"/>
    <property type="project" value="TreeGrafter"/>
</dbReference>